<dbReference type="SUPFAM" id="SSF48613">
    <property type="entry name" value="Heme oxygenase-like"/>
    <property type="match status" value="1"/>
</dbReference>
<proteinExistence type="predicted"/>
<dbReference type="STRING" id="765952.PUV_24790"/>
<dbReference type="PANTHER" id="PTHR43198">
    <property type="entry name" value="BIFUNCTIONAL TH2 PROTEIN"/>
    <property type="match status" value="1"/>
</dbReference>
<dbReference type="AlphaFoldDB" id="F8L2B6"/>
<reference evidence="2 3" key="2">
    <citation type="journal article" date="2011" name="Mol. Biol. Evol.">
        <title>Unity in variety--the pan-genome of the Chlamydiae.</title>
        <authorList>
            <person name="Collingro A."/>
            <person name="Tischler P."/>
            <person name="Weinmaier T."/>
            <person name="Penz T."/>
            <person name="Heinz E."/>
            <person name="Brunham R.C."/>
            <person name="Read T.D."/>
            <person name="Bavoil P.M."/>
            <person name="Sachse K."/>
            <person name="Kahane S."/>
            <person name="Friedman M.G."/>
            <person name="Rattei T."/>
            <person name="Myers G.S."/>
            <person name="Horn M."/>
        </authorList>
    </citation>
    <scope>NUCLEOTIDE SEQUENCE [LARGE SCALE GENOMIC DNA]</scope>
    <source>
        <strain evidence="3">UV7</strain>
    </source>
</reference>
<dbReference type="GO" id="GO:0005829">
    <property type="term" value="C:cytosol"/>
    <property type="evidence" value="ECO:0007669"/>
    <property type="project" value="TreeGrafter"/>
</dbReference>
<keyword evidence="3" id="KW-1185">Reference proteome</keyword>
<dbReference type="eggNOG" id="COG0819">
    <property type="taxonomic scope" value="Bacteria"/>
</dbReference>
<dbReference type="InterPro" id="IPR004305">
    <property type="entry name" value="Thiaminase-2/PQQC"/>
</dbReference>
<dbReference type="InterPro" id="IPR050967">
    <property type="entry name" value="Thiamine_Salvage_TenA"/>
</dbReference>
<organism evidence="2 3">
    <name type="scientific">Parachlamydia acanthamoebae (strain UV7)</name>
    <dbReference type="NCBI Taxonomy" id="765952"/>
    <lineage>
        <taxon>Bacteria</taxon>
        <taxon>Pseudomonadati</taxon>
        <taxon>Chlamydiota</taxon>
        <taxon>Chlamydiia</taxon>
        <taxon>Parachlamydiales</taxon>
        <taxon>Parachlamydiaceae</taxon>
        <taxon>Parachlamydia</taxon>
    </lineage>
</organism>
<evidence type="ECO:0000259" key="1">
    <source>
        <dbReference type="Pfam" id="PF03070"/>
    </source>
</evidence>
<sequence length="226" mass="26040">MKFTDHLWQQISPIYQKILSNPFCVELASGQLSQERFHFYIQQDAHYLMHYSRALALIAGRSHTPQMIDIFLNFALDSIAAKRRLYNTFLPEGYCDSSPNLSTACIVYPRYLIATATTASLEEAIASVVPCFWLYREVGHHVGSQMGDDNPYLLWKSTYSSQKYSDDTDKLIAILDEIADKSSNSTLARIEDTFKDCSQFEWQFWNDAYYMHYFQKNSVNNAICAA</sequence>
<feature type="domain" description="Thiaminase-2/PQQC" evidence="1">
    <location>
        <begin position="8"/>
        <end position="209"/>
    </location>
</feature>
<dbReference type="Pfam" id="PF03070">
    <property type="entry name" value="TENA_THI-4"/>
    <property type="match status" value="1"/>
</dbReference>
<evidence type="ECO:0000313" key="3">
    <source>
        <dbReference type="Proteomes" id="UP000000495"/>
    </source>
</evidence>
<dbReference type="PANTHER" id="PTHR43198:SF2">
    <property type="entry name" value="SI:CH1073-67J19.1-RELATED"/>
    <property type="match status" value="1"/>
</dbReference>
<dbReference type="EMBL" id="FR872580">
    <property type="protein sequence ID" value="CCB87429.1"/>
    <property type="molecule type" value="Genomic_DNA"/>
</dbReference>
<reference key="1">
    <citation type="journal article" date="2011" name="Mol. Biol. Evol.">
        <title>Unity in variety -- the pan-genome of the Chlamydiae.</title>
        <authorList>
            <person name="Collingro A."/>
            <person name="Tischler P."/>
            <person name="Weinmaier T."/>
            <person name="Penz T."/>
            <person name="Heinz E."/>
            <person name="Brunham R.C."/>
            <person name="Read T.D."/>
            <person name="Bavoil P.M."/>
            <person name="Sachse K."/>
            <person name="Kahane S."/>
            <person name="Friedman M.G."/>
            <person name="Rattei T."/>
            <person name="Myers G.S.A."/>
            <person name="Horn M."/>
        </authorList>
    </citation>
    <scope>NUCLEOTIDE SEQUENCE</scope>
    <source>
        <strain>UV7</strain>
    </source>
</reference>
<name>F8L2B6_PARAV</name>
<evidence type="ECO:0000313" key="2">
    <source>
        <dbReference type="EMBL" id="CCB87429.1"/>
    </source>
</evidence>
<dbReference type="RefSeq" id="WP_013925584.1">
    <property type="nucleotide sequence ID" value="NC_015702.1"/>
</dbReference>
<dbReference type="CDD" id="cd19365">
    <property type="entry name" value="TenA_C-like"/>
    <property type="match status" value="1"/>
</dbReference>
<protein>
    <recommendedName>
        <fullName evidence="1">Thiaminase-2/PQQC domain-containing protein</fullName>
    </recommendedName>
</protein>
<accession>F8L2B6</accession>
<dbReference type="KEGG" id="puv:PUV_24790"/>
<gene>
    <name evidence="2" type="ordered locus">PUV_24790</name>
</gene>
<dbReference type="HOGENOM" id="CLU_077537_3_2_0"/>
<dbReference type="Proteomes" id="UP000000495">
    <property type="component" value="Chromosome"/>
</dbReference>
<dbReference type="InterPro" id="IPR016084">
    <property type="entry name" value="Haem_Oase-like_multi-hlx"/>
</dbReference>
<dbReference type="Gene3D" id="1.20.910.10">
    <property type="entry name" value="Heme oxygenase-like"/>
    <property type="match status" value="1"/>
</dbReference>